<keyword evidence="1" id="KW-0479">Metal-binding</keyword>
<accession>A0A9W6TFL3</accession>
<name>A0A9W6TFL3_9STRA</name>
<evidence type="ECO:0000313" key="8">
    <source>
        <dbReference type="Proteomes" id="UP001165083"/>
    </source>
</evidence>
<dbReference type="InterPro" id="IPR028889">
    <property type="entry name" value="USP"/>
</dbReference>
<dbReference type="InterPro" id="IPR001607">
    <property type="entry name" value="Znf_UBP"/>
</dbReference>
<dbReference type="PANTHER" id="PTHR21646">
    <property type="entry name" value="UBIQUITIN CARBOXYL-TERMINAL HYDROLASE"/>
    <property type="match status" value="1"/>
</dbReference>
<feature type="domain" description="USP" evidence="5">
    <location>
        <begin position="142"/>
        <end position="216"/>
    </location>
</feature>
<dbReference type="InterPro" id="IPR038765">
    <property type="entry name" value="Papain-like_cys_pep_sf"/>
</dbReference>
<evidence type="ECO:0000259" key="5">
    <source>
        <dbReference type="PROSITE" id="PS50235"/>
    </source>
</evidence>
<dbReference type="SMART" id="SM00290">
    <property type="entry name" value="ZnF_UBP"/>
    <property type="match status" value="1"/>
</dbReference>
<dbReference type="Gene3D" id="3.90.70.10">
    <property type="entry name" value="Cysteine proteinases"/>
    <property type="match status" value="1"/>
</dbReference>
<keyword evidence="2 4" id="KW-0863">Zinc-finger</keyword>
<dbReference type="InterPro" id="IPR050185">
    <property type="entry name" value="Ub_carboxyl-term_hydrolase"/>
</dbReference>
<feature type="domain" description="UBP-type" evidence="6">
    <location>
        <begin position="20"/>
        <end position="117"/>
    </location>
</feature>
<keyword evidence="8" id="KW-1185">Reference proteome</keyword>
<keyword evidence="3" id="KW-0862">Zinc</keyword>
<evidence type="ECO:0000259" key="6">
    <source>
        <dbReference type="PROSITE" id="PS50271"/>
    </source>
</evidence>
<reference evidence="7" key="1">
    <citation type="submission" date="2023-04" db="EMBL/GenBank/DDBJ databases">
        <title>Phytophthora lilii NBRC 32176.</title>
        <authorList>
            <person name="Ichikawa N."/>
            <person name="Sato H."/>
            <person name="Tonouchi N."/>
        </authorList>
    </citation>
    <scope>NUCLEOTIDE SEQUENCE</scope>
    <source>
        <strain evidence="7">NBRC 32176</strain>
    </source>
</reference>
<dbReference type="InterPro" id="IPR013083">
    <property type="entry name" value="Znf_RING/FYVE/PHD"/>
</dbReference>
<evidence type="ECO:0000313" key="7">
    <source>
        <dbReference type="EMBL" id="GMF11682.1"/>
    </source>
</evidence>
<dbReference type="Pfam" id="PF00443">
    <property type="entry name" value="UCH"/>
    <property type="match status" value="1"/>
</dbReference>
<dbReference type="InterPro" id="IPR001394">
    <property type="entry name" value="Peptidase_C19_UCH"/>
</dbReference>
<dbReference type="SUPFAM" id="SSF57850">
    <property type="entry name" value="RING/U-box"/>
    <property type="match status" value="1"/>
</dbReference>
<dbReference type="Pfam" id="PF02148">
    <property type="entry name" value="zf-UBP"/>
    <property type="match status" value="1"/>
</dbReference>
<dbReference type="PROSITE" id="PS50271">
    <property type="entry name" value="ZF_UBP"/>
    <property type="match status" value="1"/>
</dbReference>
<dbReference type="Proteomes" id="UP001165083">
    <property type="component" value="Unassembled WGS sequence"/>
</dbReference>
<dbReference type="OrthoDB" id="10263353at2759"/>
<dbReference type="EMBL" id="BSXW01000082">
    <property type="protein sequence ID" value="GMF11682.1"/>
    <property type="molecule type" value="Genomic_DNA"/>
</dbReference>
<dbReference type="AlphaFoldDB" id="A0A9W6TFL3"/>
<dbReference type="GO" id="GO:0004843">
    <property type="term" value="F:cysteine-type deubiquitinase activity"/>
    <property type="evidence" value="ECO:0007669"/>
    <property type="project" value="InterPro"/>
</dbReference>
<gene>
    <name evidence="7" type="ORF">Plil01_000236300</name>
</gene>
<protein>
    <submittedName>
        <fullName evidence="7">Unnamed protein product</fullName>
    </submittedName>
</protein>
<dbReference type="SUPFAM" id="SSF54001">
    <property type="entry name" value="Cysteine proteinases"/>
    <property type="match status" value="1"/>
</dbReference>
<evidence type="ECO:0000256" key="2">
    <source>
        <dbReference type="ARBA" id="ARBA00022771"/>
    </source>
</evidence>
<dbReference type="PROSITE" id="PS50235">
    <property type="entry name" value="USP_3"/>
    <property type="match status" value="1"/>
</dbReference>
<comment type="caution">
    <text evidence="7">The sequence shown here is derived from an EMBL/GenBank/DDBJ whole genome shotgun (WGS) entry which is preliminary data.</text>
</comment>
<dbReference type="GO" id="GO:0008270">
    <property type="term" value="F:zinc ion binding"/>
    <property type="evidence" value="ECO:0007669"/>
    <property type="project" value="UniProtKB-KW"/>
</dbReference>
<dbReference type="Gene3D" id="3.30.40.10">
    <property type="entry name" value="Zinc/RING finger domain, C3HC4 (zinc finger)"/>
    <property type="match status" value="1"/>
</dbReference>
<dbReference type="PANTHER" id="PTHR21646:SF16">
    <property type="entry name" value="U4_U6.U5 TRI-SNRNP-ASSOCIATED PROTEIN 2"/>
    <property type="match status" value="1"/>
</dbReference>
<sequence>MGTKRSAEGEAADAGAAKRRKCPYLDTVNHQLLDFDFEKVCSISLSDQNVYACLVCGKYFKGRGRSTHAFTHSVQSGHHVFINLQTDRIYCLPDNYEVLDNTLKPVQDALRPSFEPAQIARLDQNRILAQDAFGVSYLPGFIGLNNLKHTDYINVVVQALAHVPPLRDFFLANQIGKVKSTLVLRFGELLRKMWSPHNFKNTVSAGFENEVAGWGC</sequence>
<proteinExistence type="predicted"/>
<organism evidence="7 8">
    <name type="scientific">Phytophthora lilii</name>
    <dbReference type="NCBI Taxonomy" id="2077276"/>
    <lineage>
        <taxon>Eukaryota</taxon>
        <taxon>Sar</taxon>
        <taxon>Stramenopiles</taxon>
        <taxon>Oomycota</taxon>
        <taxon>Peronosporomycetes</taxon>
        <taxon>Peronosporales</taxon>
        <taxon>Peronosporaceae</taxon>
        <taxon>Phytophthora</taxon>
    </lineage>
</organism>
<dbReference type="GO" id="GO:0016579">
    <property type="term" value="P:protein deubiquitination"/>
    <property type="evidence" value="ECO:0007669"/>
    <property type="project" value="InterPro"/>
</dbReference>
<evidence type="ECO:0000256" key="1">
    <source>
        <dbReference type="ARBA" id="ARBA00022723"/>
    </source>
</evidence>
<evidence type="ECO:0000256" key="3">
    <source>
        <dbReference type="ARBA" id="ARBA00022833"/>
    </source>
</evidence>
<evidence type="ECO:0000256" key="4">
    <source>
        <dbReference type="PROSITE-ProRule" id="PRU00502"/>
    </source>
</evidence>